<sequence>MDKHERDTLRYCLKRSGREPFRVRKDDLLYLLDAADEVDELKNEPVTAYMTGFHCRDDEVAKLKAKIEWFKAENECLNEQRAELLCRKCKNSGHPLDIFADPEYGEMDTGSYCDCKWGQIMAELDTANKAVAACNATENLHKFLSEKDPDCDDKLGACEAEVKRLRAALEKISKAKGHADKIVCLLEIQGCAELAQRTLEGEKDG</sequence>
<dbReference type="AlphaFoldDB" id="A0A6H1ZL54"/>
<dbReference type="EMBL" id="MT144077">
    <property type="protein sequence ID" value="QJA48258.1"/>
    <property type="molecule type" value="Genomic_DNA"/>
</dbReference>
<accession>A0A6H1ZL54</accession>
<evidence type="ECO:0000313" key="1">
    <source>
        <dbReference type="EMBL" id="QJA48258.1"/>
    </source>
</evidence>
<organism evidence="1">
    <name type="scientific">viral metagenome</name>
    <dbReference type="NCBI Taxonomy" id="1070528"/>
    <lineage>
        <taxon>unclassified sequences</taxon>
        <taxon>metagenomes</taxon>
        <taxon>organismal metagenomes</taxon>
    </lineage>
</organism>
<proteinExistence type="predicted"/>
<gene>
    <name evidence="1" type="ORF">TM448A00882_0013</name>
</gene>
<reference evidence="1" key="1">
    <citation type="submission" date="2020-03" db="EMBL/GenBank/DDBJ databases">
        <title>The deep terrestrial virosphere.</title>
        <authorList>
            <person name="Holmfeldt K."/>
            <person name="Nilsson E."/>
            <person name="Simone D."/>
            <person name="Lopez-Fernandez M."/>
            <person name="Wu X."/>
            <person name="de Brujin I."/>
            <person name="Lundin D."/>
            <person name="Andersson A."/>
            <person name="Bertilsson S."/>
            <person name="Dopson M."/>
        </authorList>
    </citation>
    <scope>NUCLEOTIDE SEQUENCE</scope>
    <source>
        <strain evidence="1">TM448A00882</strain>
    </source>
</reference>
<protein>
    <submittedName>
        <fullName evidence="1">Uncharacterized protein</fullName>
    </submittedName>
</protein>
<name>A0A6H1ZL54_9ZZZZ</name>